<dbReference type="InterPro" id="IPR000792">
    <property type="entry name" value="Tscrpt_reg_LuxR_C"/>
</dbReference>
<gene>
    <name evidence="7" type="ORF">EZM97_20570</name>
</gene>
<evidence type="ECO:0000259" key="5">
    <source>
        <dbReference type="PROSITE" id="PS50043"/>
    </source>
</evidence>
<dbReference type="Pfam" id="PF00072">
    <property type="entry name" value="Response_reg"/>
    <property type="match status" value="1"/>
</dbReference>
<evidence type="ECO:0000313" key="7">
    <source>
        <dbReference type="EMBL" id="TCI11204.1"/>
    </source>
</evidence>
<keyword evidence="8" id="KW-1185">Reference proteome</keyword>
<dbReference type="SMART" id="SM00448">
    <property type="entry name" value="REC"/>
    <property type="match status" value="1"/>
</dbReference>
<feature type="domain" description="HTH luxR-type" evidence="5">
    <location>
        <begin position="135"/>
        <end position="200"/>
    </location>
</feature>
<keyword evidence="1" id="KW-0805">Transcription regulation</keyword>
<dbReference type="Gene3D" id="1.10.10.10">
    <property type="entry name" value="Winged helix-like DNA-binding domain superfamily/Winged helix DNA-binding domain"/>
    <property type="match status" value="1"/>
</dbReference>
<dbReference type="InterPro" id="IPR011006">
    <property type="entry name" value="CheY-like_superfamily"/>
</dbReference>
<dbReference type="SMART" id="SM00421">
    <property type="entry name" value="HTH_LUXR"/>
    <property type="match status" value="1"/>
</dbReference>
<name>A0A4R0Z021_9GAMM</name>
<dbReference type="PROSITE" id="PS50043">
    <property type="entry name" value="HTH_LUXR_2"/>
    <property type="match status" value="1"/>
</dbReference>
<dbReference type="RefSeq" id="WP_131409971.1">
    <property type="nucleotide sequence ID" value="NZ_SJTG01000002.1"/>
</dbReference>
<evidence type="ECO:0000256" key="1">
    <source>
        <dbReference type="ARBA" id="ARBA00023015"/>
    </source>
</evidence>
<evidence type="ECO:0000256" key="2">
    <source>
        <dbReference type="ARBA" id="ARBA00023125"/>
    </source>
</evidence>
<dbReference type="PROSITE" id="PS00622">
    <property type="entry name" value="HTH_LUXR_1"/>
    <property type="match status" value="1"/>
</dbReference>
<dbReference type="PRINTS" id="PR00038">
    <property type="entry name" value="HTHLUXR"/>
</dbReference>
<dbReference type="GO" id="GO:0006355">
    <property type="term" value="P:regulation of DNA-templated transcription"/>
    <property type="evidence" value="ECO:0007669"/>
    <property type="project" value="InterPro"/>
</dbReference>
<dbReference type="EMBL" id="SJTG01000002">
    <property type="protein sequence ID" value="TCI11204.1"/>
    <property type="molecule type" value="Genomic_DNA"/>
</dbReference>
<dbReference type="AlphaFoldDB" id="A0A4R0Z021"/>
<evidence type="ECO:0000313" key="8">
    <source>
        <dbReference type="Proteomes" id="UP000291822"/>
    </source>
</evidence>
<dbReference type="Gene3D" id="3.40.50.2300">
    <property type="match status" value="1"/>
</dbReference>
<evidence type="ECO:0000259" key="6">
    <source>
        <dbReference type="PROSITE" id="PS50110"/>
    </source>
</evidence>
<dbReference type="InterPro" id="IPR036388">
    <property type="entry name" value="WH-like_DNA-bd_sf"/>
</dbReference>
<accession>A0A4R0Z021</accession>
<feature type="domain" description="Response regulatory" evidence="6">
    <location>
        <begin position="5"/>
        <end position="119"/>
    </location>
</feature>
<dbReference type="PROSITE" id="PS50110">
    <property type="entry name" value="RESPONSE_REGULATORY"/>
    <property type="match status" value="1"/>
</dbReference>
<dbReference type="GO" id="GO:0003677">
    <property type="term" value="F:DNA binding"/>
    <property type="evidence" value="ECO:0007669"/>
    <property type="project" value="UniProtKB-KW"/>
</dbReference>
<dbReference type="PANTHER" id="PTHR44688:SF16">
    <property type="entry name" value="DNA-BINDING TRANSCRIPTIONAL ACTIVATOR DEVR_DOSR"/>
    <property type="match status" value="1"/>
</dbReference>
<proteinExistence type="predicted"/>
<protein>
    <submittedName>
        <fullName evidence="7">Response regulator transcription factor</fullName>
    </submittedName>
</protein>
<sequence>METELICVLDDDEEVRSSLESLLRAAGYGVQGFATPEEFLACDAADTAVCLVLDVQLGSVNGLDFQQELVESETPIPVILISGHGDIPMTVRAMRAGAVTFLPKPFEERELLAAVQEAAIRDRNRRAEIDAFASVRAKFDSLSAREREVFGLVTSGLLNKQIAGRLKLSEITVKIHRGNLMRKMRAESLANLVRMAEALGIREAVSRYKHD</sequence>
<dbReference type="InterPro" id="IPR001789">
    <property type="entry name" value="Sig_transdc_resp-reg_receiver"/>
</dbReference>
<dbReference type="Proteomes" id="UP000291822">
    <property type="component" value="Unassembled WGS sequence"/>
</dbReference>
<evidence type="ECO:0000256" key="3">
    <source>
        <dbReference type="ARBA" id="ARBA00023163"/>
    </source>
</evidence>
<comment type="caution">
    <text evidence="7">The sequence shown here is derived from an EMBL/GenBank/DDBJ whole genome shotgun (WGS) entry which is preliminary data.</text>
</comment>
<dbReference type="PANTHER" id="PTHR44688">
    <property type="entry name" value="DNA-BINDING TRANSCRIPTIONAL ACTIVATOR DEVR_DOSR"/>
    <property type="match status" value="1"/>
</dbReference>
<dbReference type="Pfam" id="PF00196">
    <property type="entry name" value="GerE"/>
    <property type="match status" value="1"/>
</dbReference>
<dbReference type="GO" id="GO:0000160">
    <property type="term" value="P:phosphorelay signal transduction system"/>
    <property type="evidence" value="ECO:0007669"/>
    <property type="project" value="InterPro"/>
</dbReference>
<organism evidence="7 8">
    <name type="scientific">Dyella soli</name>
    <dbReference type="NCBI Taxonomy" id="522319"/>
    <lineage>
        <taxon>Bacteria</taxon>
        <taxon>Pseudomonadati</taxon>
        <taxon>Pseudomonadota</taxon>
        <taxon>Gammaproteobacteria</taxon>
        <taxon>Lysobacterales</taxon>
        <taxon>Rhodanobacteraceae</taxon>
        <taxon>Dyella</taxon>
    </lineage>
</organism>
<feature type="modified residue" description="4-aspartylphosphate" evidence="4">
    <location>
        <position position="54"/>
    </location>
</feature>
<reference evidence="7 8" key="1">
    <citation type="submission" date="2019-02" db="EMBL/GenBank/DDBJ databases">
        <title>Dyella amyloliquefaciens sp. nov., isolated from forest soil.</title>
        <authorList>
            <person name="Gao Z.-H."/>
            <person name="Qiu L.-H."/>
        </authorList>
    </citation>
    <scope>NUCLEOTIDE SEQUENCE [LARGE SCALE GENOMIC DNA]</scope>
    <source>
        <strain evidence="7 8">KACC 12747</strain>
    </source>
</reference>
<dbReference type="CDD" id="cd06170">
    <property type="entry name" value="LuxR_C_like"/>
    <property type="match status" value="1"/>
</dbReference>
<keyword evidence="2" id="KW-0238">DNA-binding</keyword>
<dbReference type="SUPFAM" id="SSF52172">
    <property type="entry name" value="CheY-like"/>
    <property type="match status" value="1"/>
</dbReference>
<keyword evidence="4" id="KW-0597">Phosphoprotein</keyword>
<keyword evidence="3" id="KW-0804">Transcription</keyword>
<evidence type="ECO:0000256" key="4">
    <source>
        <dbReference type="PROSITE-ProRule" id="PRU00169"/>
    </source>
</evidence>